<gene>
    <name evidence="4" type="ORF">BSAL_72190</name>
</gene>
<dbReference type="EMBL" id="CYKH01000573">
    <property type="protein sequence ID" value="CUG06273.1"/>
    <property type="molecule type" value="Genomic_DNA"/>
</dbReference>
<comment type="similarity">
    <text evidence="1">Belongs to the isochorismatase family.</text>
</comment>
<accession>A0A0S4ISZ0</accession>
<dbReference type="VEuPathDB" id="TriTrypDB:BSAL_72190"/>
<protein>
    <submittedName>
        <fullName evidence="4">Isochorismatase hydrolase, putative</fullName>
    </submittedName>
</protein>
<dbReference type="InterPro" id="IPR000868">
    <property type="entry name" value="Isochorismatase-like_dom"/>
</dbReference>
<evidence type="ECO:0000259" key="3">
    <source>
        <dbReference type="Pfam" id="PF00857"/>
    </source>
</evidence>
<dbReference type="CDD" id="cd00431">
    <property type="entry name" value="cysteine_hydrolases"/>
    <property type="match status" value="1"/>
</dbReference>
<organism evidence="4 5">
    <name type="scientific">Bodo saltans</name>
    <name type="common">Flagellated protozoan</name>
    <dbReference type="NCBI Taxonomy" id="75058"/>
    <lineage>
        <taxon>Eukaryota</taxon>
        <taxon>Discoba</taxon>
        <taxon>Euglenozoa</taxon>
        <taxon>Kinetoplastea</taxon>
        <taxon>Metakinetoplastina</taxon>
        <taxon>Eubodonida</taxon>
        <taxon>Bodonidae</taxon>
        <taxon>Bodo</taxon>
    </lineage>
</organism>
<dbReference type="Proteomes" id="UP000051952">
    <property type="component" value="Unassembled WGS sequence"/>
</dbReference>
<dbReference type="OrthoDB" id="167809at2759"/>
<name>A0A0S4ISZ0_BODSA</name>
<keyword evidence="5" id="KW-1185">Reference proteome</keyword>
<sequence length="204" mass="22167">MSSETLNPTTTAIVFIEYQNEFTTEGGKLHDAVKNSMASNKMLENSKKVLDFARAHNILVIHEAIYFSGDYREIKNVTFGTLAACKGGAFAEGSWGAAICDTMKPQTETEHVIRKTGLCGFSTTNLDFVLRANGIQTVAIGGFLANCCVEGTLRIAYEKGYHVVALSDCVAATSLEALDATIKYNYPHYSVPLTSDEFLSKLTA</sequence>
<proteinExistence type="inferred from homology"/>
<dbReference type="SUPFAM" id="SSF52499">
    <property type="entry name" value="Isochorismatase-like hydrolases"/>
    <property type="match status" value="1"/>
</dbReference>
<dbReference type="Gene3D" id="3.40.50.850">
    <property type="entry name" value="Isochorismatase-like"/>
    <property type="match status" value="1"/>
</dbReference>
<evidence type="ECO:0000256" key="2">
    <source>
        <dbReference type="ARBA" id="ARBA00022801"/>
    </source>
</evidence>
<dbReference type="PANTHER" id="PTHR43540">
    <property type="entry name" value="PEROXYUREIDOACRYLATE/UREIDOACRYLATE AMIDOHYDROLASE-RELATED"/>
    <property type="match status" value="1"/>
</dbReference>
<evidence type="ECO:0000256" key="1">
    <source>
        <dbReference type="ARBA" id="ARBA00006336"/>
    </source>
</evidence>
<dbReference type="InterPro" id="IPR050272">
    <property type="entry name" value="Isochorismatase-like_hydrls"/>
</dbReference>
<reference evidence="5" key="1">
    <citation type="submission" date="2015-09" db="EMBL/GenBank/DDBJ databases">
        <authorList>
            <consortium name="Pathogen Informatics"/>
        </authorList>
    </citation>
    <scope>NUCLEOTIDE SEQUENCE [LARGE SCALE GENOMIC DNA]</scope>
    <source>
        <strain evidence="5">Lake Konstanz</strain>
    </source>
</reference>
<evidence type="ECO:0000313" key="4">
    <source>
        <dbReference type="EMBL" id="CUG06273.1"/>
    </source>
</evidence>
<dbReference type="InterPro" id="IPR036380">
    <property type="entry name" value="Isochorismatase-like_sf"/>
</dbReference>
<dbReference type="OMA" id="YHVTLVR"/>
<dbReference type="PANTHER" id="PTHR43540:SF16">
    <property type="entry name" value="ISOCHORISMATASE-LIKE DOMAIN-CONTAINING PROTEIN"/>
    <property type="match status" value="1"/>
</dbReference>
<dbReference type="GO" id="GO:0016787">
    <property type="term" value="F:hydrolase activity"/>
    <property type="evidence" value="ECO:0007669"/>
    <property type="project" value="UniProtKB-KW"/>
</dbReference>
<evidence type="ECO:0000313" key="5">
    <source>
        <dbReference type="Proteomes" id="UP000051952"/>
    </source>
</evidence>
<feature type="domain" description="Isochorismatase-like" evidence="3">
    <location>
        <begin position="11"/>
        <end position="196"/>
    </location>
</feature>
<keyword evidence="2 4" id="KW-0378">Hydrolase</keyword>
<dbReference type="Pfam" id="PF00857">
    <property type="entry name" value="Isochorismatase"/>
    <property type="match status" value="1"/>
</dbReference>
<dbReference type="AlphaFoldDB" id="A0A0S4ISZ0"/>